<reference evidence="1" key="1">
    <citation type="submission" date="2014-09" db="EMBL/GenBank/DDBJ databases">
        <authorList>
            <person name="Magalhaes I.L.F."/>
            <person name="Oliveira U."/>
            <person name="Santos F.R."/>
            <person name="Vidigal T.H.D.A."/>
            <person name="Brescovit A.D."/>
            <person name="Santos A.J."/>
        </authorList>
    </citation>
    <scope>NUCLEOTIDE SEQUENCE</scope>
    <source>
        <tissue evidence="1">Shoot tissue taken approximately 20 cm above the soil surface</tissue>
    </source>
</reference>
<evidence type="ECO:0000313" key="1">
    <source>
        <dbReference type="EMBL" id="JAD41522.1"/>
    </source>
</evidence>
<dbReference type="EMBL" id="GBRH01256373">
    <property type="protein sequence ID" value="JAD41522.1"/>
    <property type="molecule type" value="Transcribed_RNA"/>
</dbReference>
<accession>A0A0A9A3A1</accession>
<proteinExistence type="predicted"/>
<reference evidence="1" key="2">
    <citation type="journal article" date="2015" name="Data Brief">
        <title>Shoot transcriptome of the giant reed, Arundo donax.</title>
        <authorList>
            <person name="Barrero R.A."/>
            <person name="Guerrero F.D."/>
            <person name="Moolhuijzen P."/>
            <person name="Goolsby J.A."/>
            <person name="Tidwell J."/>
            <person name="Bellgard S.E."/>
            <person name="Bellgard M.I."/>
        </authorList>
    </citation>
    <scope>NUCLEOTIDE SEQUENCE</scope>
    <source>
        <tissue evidence="1">Shoot tissue taken approximately 20 cm above the soil surface</tissue>
    </source>
</reference>
<dbReference type="AlphaFoldDB" id="A0A0A9A3A1"/>
<organism evidence="1">
    <name type="scientific">Arundo donax</name>
    <name type="common">Giant reed</name>
    <name type="synonym">Donax arundinaceus</name>
    <dbReference type="NCBI Taxonomy" id="35708"/>
    <lineage>
        <taxon>Eukaryota</taxon>
        <taxon>Viridiplantae</taxon>
        <taxon>Streptophyta</taxon>
        <taxon>Embryophyta</taxon>
        <taxon>Tracheophyta</taxon>
        <taxon>Spermatophyta</taxon>
        <taxon>Magnoliopsida</taxon>
        <taxon>Liliopsida</taxon>
        <taxon>Poales</taxon>
        <taxon>Poaceae</taxon>
        <taxon>PACMAD clade</taxon>
        <taxon>Arundinoideae</taxon>
        <taxon>Arundineae</taxon>
        <taxon>Arundo</taxon>
    </lineage>
</organism>
<protein>
    <submittedName>
        <fullName evidence="1">Uncharacterized protein</fullName>
    </submittedName>
</protein>
<name>A0A0A9A3A1_ARUDO</name>
<sequence>MSIGLSLDLPLALLTFSEQLLSVTRECQ</sequence>